<protein>
    <submittedName>
        <fullName evidence="2">Uncharacterized protein</fullName>
    </submittedName>
</protein>
<evidence type="ECO:0000313" key="3">
    <source>
        <dbReference type="Proteomes" id="UP001159363"/>
    </source>
</evidence>
<evidence type="ECO:0000313" key="2">
    <source>
        <dbReference type="EMBL" id="KAJ8894022.1"/>
    </source>
</evidence>
<name>A0ABQ9IC52_9NEOP</name>
<sequence length="588" mass="64604">MLASEVASGHSYLLSVAPLPAQPKCFRAPFEEITTVSLERLVCSPPTKTNRVQYPAGSLPDFRMWESRRTMPPVRGFSRGSHVSPALSYRRRSTLTSNTLIGLDDLAVKSRSNLFTHSAKAKIIAACDATPLSLHLPVSPEGAPDLERAAPQFPLYRRTRPSPADKGERDPASSLQASVSNSSTGAILHTSLAYSANSIRTRQQDGGTGQQYGVTGQQDVGAPFVNSRLVTCLLARLAVQPILPPVINETNVQNRTASHKFYYGLWEALDSNPGQGTGRQRRLDEERKRINTECLACVPEHDSLRLCESDPSRLSIPLRQTRSQPRRSPLGRGVWEGRIIGSGDLRRVEDRRRWEIARRQRPRDLWREWTKGCDAWRVKATVNEGARITLQHRGLVGPGGKRDWGRNGMESATGLVRDPSQHSPRRWLGGGGVAWGAGNGTPECIAPLARNPRGHGNTTRASPPGSREPSEPTANHDDLGPRVHGARTVRIPAAHGFSTDVNLKPHHNVTVYFDGDNEWQASSRVGAAVAERLARSPPNKANRVRSPAGSLTDFRMWGSCRTMPLAGGFSRDLLLPPTLPFWRCSILT</sequence>
<comment type="caution">
    <text evidence="2">The sequence shown here is derived from an EMBL/GenBank/DDBJ whole genome shotgun (WGS) entry which is preliminary data.</text>
</comment>
<accession>A0ABQ9IC52</accession>
<dbReference type="Proteomes" id="UP001159363">
    <property type="component" value="Chromosome 2"/>
</dbReference>
<evidence type="ECO:0000256" key="1">
    <source>
        <dbReference type="SAM" id="MobiDB-lite"/>
    </source>
</evidence>
<feature type="compositionally biased region" description="Basic and acidic residues" evidence="1">
    <location>
        <begin position="468"/>
        <end position="481"/>
    </location>
</feature>
<dbReference type="EMBL" id="JARBHB010000002">
    <property type="protein sequence ID" value="KAJ8894022.1"/>
    <property type="molecule type" value="Genomic_DNA"/>
</dbReference>
<feature type="region of interest" description="Disordered" evidence="1">
    <location>
        <begin position="138"/>
        <end position="181"/>
    </location>
</feature>
<proteinExistence type="predicted"/>
<keyword evidence="3" id="KW-1185">Reference proteome</keyword>
<gene>
    <name evidence="2" type="ORF">PR048_006632</name>
</gene>
<feature type="region of interest" description="Disordered" evidence="1">
    <location>
        <begin position="448"/>
        <end position="482"/>
    </location>
</feature>
<organism evidence="2 3">
    <name type="scientific">Dryococelus australis</name>
    <dbReference type="NCBI Taxonomy" id="614101"/>
    <lineage>
        <taxon>Eukaryota</taxon>
        <taxon>Metazoa</taxon>
        <taxon>Ecdysozoa</taxon>
        <taxon>Arthropoda</taxon>
        <taxon>Hexapoda</taxon>
        <taxon>Insecta</taxon>
        <taxon>Pterygota</taxon>
        <taxon>Neoptera</taxon>
        <taxon>Polyneoptera</taxon>
        <taxon>Phasmatodea</taxon>
        <taxon>Verophasmatodea</taxon>
        <taxon>Anareolatae</taxon>
        <taxon>Phasmatidae</taxon>
        <taxon>Eurycanthinae</taxon>
        <taxon>Dryococelus</taxon>
    </lineage>
</organism>
<reference evidence="2 3" key="1">
    <citation type="submission" date="2023-02" db="EMBL/GenBank/DDBJ databases">
        <title>LHISI_Scaffold_Assembly.</title>
        <authorList>
            <person name="Stuart O.P."/>
            <person name="Cleave R."/>
            <person name="Magrath M.J.L."/>
            <person name="Mikheyev A.S."/>
        </authorList>
    </citation>
    <scope>NUCLEOTIDE SEQUENCE [LARGE SCALE GENOMIC DNA]</scope>
    <source>
        <strain evidence="2">Daus_M_001</strain>
        <tissue evidence="2">Leg muscle</tissue>
    </source>
</reference>